<name>A0ABM0M1V1_SACKO</name>
<dbReference type="RefSeq" id="XP_002732706.1">
    <property type="nucleotide sequence ID" value="XM_002732660.2"/>
</dbReference>
<dbReference type="InterPro" id="IPR013879">
    <property type="entry name" value="DUF1761"/>
</dbReference>
<dbReference type="Proteomes" id="UP000694865">
    <property type="component" value="Unplaced"/>
</dbReference>
<accession>A0ABM0M1V1</accession>
<gene>
    <name evidence="2 3" type="primary">LOC100378757</name>
</gene>
<sequence length="132" mass="14363">MPFLSIACATACSQMLGCAWYSPYMFGNVWLKATGKDCKGISSNCTPFIVGLTSDLGLACALDHALPRIDLGSNWRTVAMVAGGFSFIHSMIEAPHYAYEERSTSVFGLSITFNTVRLAVMTFVMLTLDRSD</sequence>
<evidence type="ECO:0000313" key="2">
    <source>
        <dbReference type="RefSeq" id="XP_002732706.1"/>
    </source>
</evidence>
<keyword evidence="1" id="KW-1185">Reference proteome</keyword>
<organism evidence="1 3">
    <name type="scientific">Saccoglossus kowalevskii</name>
    <name type="common">Acorn worm</name>
    <dbReference type="NCBI Taxonomy" id="10224"/>
    <lineage>
        <taxon>Eukaryota</taxon>
        <taxon>Metazoa</taxon>
        <taxon>Hemichordata</taxon>
        <taxon>Enteropneusta</taxon>
        <taxon>Harrimaniidae</taxon>
        <taxon>Saccoglossus</taxon>
    </lineage>
</organism>
<dbReference type="Pfam" id="PF08570">
    <property type="entry name" value="DUF1761"/>
    <property type="match status" value="1"/>
</dbReference>
<dbReference type="GeneID" id="100378757"/>
<proteinExistence type="predicted"/>
<dbReference type="RefSeq" id="XP_006813992.1">
    <property type="nucleotide sequence ID" value="XM_006813929.1"/>
</dbReference>
<evidence type="ECO:0000313" key="3">
    <source>
        <dbReference type="RefSeq" id="XP_006813992.1"/>
    </source>
</evidence>
<protein>
    <submittedName>
        <fullName evidence="2">Uncharacterized protein LOC100378757 isoform X1</fullName>
    </submittedName>
    <submittedName>
        <fullName evidence="3">Uncharacterized protein LOC100378757 isoform X2</fullName>
    </submittedName>
</protein>
<reference evidence="2 3" key="1">
    <citation type="submission" date="2025-05" db="UniProtKB">
        <authorList>
            <consortium name="RefSeq"/>
        </authorList>
    </citation>
    <scope>IDENTIFICATION</scope>
    <source>
        <tissue evidence="2 3">Testes</tissue>
    </source>
</reference>
<evidence type="ECO:0000313" key="1">
    <source>
        <dbReference type="Proteomes" id="UP000694865"/>
    </source>
</evidence>